<comment type="subcellular location">
    <subcellularLocation>
        <location evidence="2">Cell junction</location>
        <location evidence="2">Tight junction</location>
    </subcellularLocation>
    <subcellularLocation>
        <location evidence="3">Cytoplasm</location>
    </subcellularLocation>
    <subcellularLocation>
        <location evidence="1">Nucleus</location>
    </subcellularLocation>
</comment>
<keyword evidence="15" id="KW-1185">Reference proteome</keyword>
<dbReference type="Proteomes" id="UP001482620">
    <property type="component" value="Unassembled WGS sequence"/>
</dbReference>
<evidence type="ECO:0000256" key="3">
    <source>
        <dbReference type="ARBA" id="ARBA00004496"/>
    </source>
</evidence>
<accession>A0ABV0TIK3</accession>
<evidence type="ECO:0000256" key="9">
    <source>
        <dbReference type="ARBA" id="ARBA00023159"/>
    </source>
</evidence>
<evidence type="ECO:0000256" key="7">
    <source>
        <dbReference type="ARBA" id="ARBA00022949"/>
    </source>
</evidence>
<gene>
    <name evidence="14" type="ORF">ILYODFUR_004840</name>
</gene>
<evidence type="ECO:0000256" key="5">
    <source>
        <dbReference type="ARBA" id="ARBA00022490"/>
    </source>
</evidence>
<proteinExistence type="inferred from homology"/>
<evidence type="ECO:0000256" key="8">
    <source>
        <dbReference type="ARBA" id="ARBA00023015"/>
    </source>
</evidence>
<evidence type="ECO:0000256" key="1">
    <source>
        <dbReference type="ARBA" id="ARBA00004123"/>
    </source>
</evidence>
<evidence type="ECO:0000256" key="13">
    <source>
        <dbReference type="SAM" id="MobiDB-lite"/>
    </source>
</evidence>
<protein>
    <submittedName>
        <fullName evidence="14">Uncharacterized protein</fullName>
    </submittedName>
</protein>
<dbReference type="Gene3D" id="6.20.430.10">
    <property type="match status" value="1"/>
</dbReference>
<evidence type="ECO:0000313" key="15">
    <source>
        <dbReference type="Proteomes" id="UP001482620"/>
    </source>
</evidence>
<keyword evidence="11" id="KW-0539">Nucleus</keyword>
<evidence type="ECO:0000256" key="4">
    <source>
        <dbReference type="ARBA" id="ARBA00022427"/>
    </source>
</evidence>
<keyword evidence="8" id="KW-0805">Transcription regulation</keyword>
<dbReference type="Pfam" id="PF15238">
    <property type="entry name" value="TEADIR3"/>
    <property type="match status" value="1"/>
</dbReference>
<evidence type="ECO:0000256" key="11">
    <source>
        <dbReference type="ARBA" id="ARBA00023242"/>
    </source>
</evidence>
<keyword evidence="5" id="KW-0963">Cytoplasm</keyword>
<keyword evidence="10" id="KW-0804">Transcription</keyword>
<comment type="caution">
    <text evidence="14">The sequence shown here is derived from an EMBL/GenBank/DDBJ whole genome shotgun (WGS) entry which is preliminary data.</text>
</comment>
<keyword evidence="6" id="KW-0678">Repressor</keyword>
<dbReference type="InterPro" id="IPR053819">
    <property type="entry name" value="TEADIR3_omega_loop"/>
</dbReference>
<evidence type="ECO:0000256" key="6">
    <source>
        <dbReference type="ARBA" id="ARBA00022491"/>
    </source>
</evidence>
<evidence type="ECO:0000256" key="2">
    <source>
        <dbReference type="ARBA" id="ARBA00004435"/>
    </source>
</evidence>
<reference evidence="14 15" key="1">
    <citation type="submission" date="2021-06" db="EMBL/GenBank/DDBJ databases">
        <authorList>
            <person name="Palmer J.M."/>
        </authorList>
    </citation>
    <scope>NUCLEOTIDE SEQUENCE [LARGE SCALE GENOMIC DNA]</scope>
    <source>
        <strain evidence="15">if_2019</strain>
        <tissue evidence="14">Muscle</tissue>
    </source>
</reference>
<comment type="similarity">
    <text evidence="12">Belongs to the YAP1 family.</text>
</comment>
<sequence>MGGASKAMDVEIGIHRGGGGGGTLWLLEDPFRFQTLGDMDAHRGAPPAGQQVVHVRGDSKTELEALFNAVMNPSSAARQPQSLPMRMRKLPNSFFNPPDPRGHSRQSKPSQWYLVG</sequence>
<organism evidence="14 15">
    <name type="scientific">Ilyodon furcidens</name>
    <name type="common">goldbreast splitfin</name>
    <dbReference type="NCBI Taxonomy" id="33524"/>
    <lineage>
        <taxon>Eukaryota</taxon>
        <taxon>Metazoa</taxon>
        <taxon>Chordata</taxon>
        <taxon>Craniata</taxon>
        <taxon>Vertebrata</taxon>
        <taxon>Euteleostomi</taxon>
        <taxon>Actinopterygii</taxon>
        <taxon>Neopterygii</taxon>
        <taxon>Teleostei</taxon>
        <taxon>Neoteleostei</taxon>
        <taxon>Acanthomorphata</taxon>
        <taxon>Ovalentaria</taxon>
        <taxon>Atherinomorphae</taxon>
        <taxon>Cyprinodontiformes</taxon>
        <taxon>Goodeidae</taxon>
        <taxon>Ilyodon</taxon>
    </lineage>
</organism>
<name>A0ABV0TIK3_9TELE</name>
<evidence type="ECO:0000256" key="10">
    <source>
        <dbReference type="ARBA" id="ARBA00023163"/>
    </source>
</evidence>
<keyword evidence="9" id="KW-0010">Activator</keyword>
<dbReference type="InterPro" id="IPR051583">
    <property type="entry name" value="YAP1"/>
</dbReference>
<evidence type="ECO:0000313" key="14">
    <source>
        <dbReference type="EMBL" id="MEQ2231846.1"/>
    </source>
</evidence>
<dbReference type="EMBL" id="JAHRIQ010035028">
    <property type="protein sequence ID" value="MEQ2231846.1"/>
    <property type="molecule type" value="Genomic_DNA"/>
</dbReference>
<dbReference type="PANTHER" id="PTHR17616:SF9">
    <property type="entry name" value="TRANSCRIPTIONAL COACTIVATOR YAP1"/>
    <property type="match status" value="1"/>
</dbReference>
<keyword evidence="7" id="KW-0965">Cell junction</keyword>
<feature type="region of interest" description="Disordered" evidence="13">
    <location>
        <begin position="88"/>
        <end position="116"/>
    </location>
</feature>
<keyword evidence="4" id="KW-0796">Tight junction</keyword>
<dbReference type="PANTHER" id="PTHR17616">
    <property type="entry name" value="YES-ASSOCIATED PROTEIN YAP1 FAMILY MEMBER"/>
    <property type="match status" value="1"/>
</dbReference>
<evidence type="ECO:0000256" key="12">
    <source>
        <dbReference type="ARBA" id="ARBA00038057"/>
    </source>
</evidence>